<organism evidence="3">
    <name type="scientific">marine sediment metagenome</name>
    <dbReference type="NCBI Taxonomy" id="412755"/>
    <lineage>
        <taxon>unclassified sequences</taxon>
        <taxon>metagenomes</taxon>
        <taxon>ecological metagenomes</taxon>
    </lineage>
</organism>
<dbReference type="PANTHER" id="PTHR30572:SF4">
    <property type="entry name" value="ABC TRANSPORTER PERMEASE YTRF"/>
    <property type="match status" value="1"/>
</dbReference>
<reference evidence="3" key="1">
    <citation type="journal article" date="2014" name="Front. Microbiol.">
        <title>High frequency of phylogenetically diverse reductive dehalogenase-homologous genes in deep subseafloor sedimentary metagenomes.</title>
        <authorList>
            <person name="Kawai M."/>
            <person name="Futagami T."/>
            <person name="Toyoda A."/>
            <person name="Takaki Y."/>
            <person name="Nishi S."/>
            <person name="Hori S."/>
            <person name="Arai W."/>
            <person name="Tsubouchi T."/>
            <person name="Morono Y."/>
            <person name="Uchiyama I."/>
            <person name="Ito T."/>
            <person name="Fujiyama A."/>
            <person name="Inagaki F."/>
            <person name="Takami H."/>
        </authorList>
    </citation>
    <scope>NUCLEOTIDE SEQUENCE</scope>
    <source>
        <strain evidence="3">Expedition CK06-06</strain>
    </source>
</reference>
<dbReference type="EMBL" id="BARU01030335">
    <property type="protein sequence ID" value="GAH62727.1"/>
    <property type="molecule type" value="Genomic_DNA"/>
</dbReference>
<evidence type="ECO:0000259" key="2">
    <source>
        <dbReference type="Pfam" id="PF12704"/>
    </source>
</evidence>
<feature type="transmembrane region" description="Helical" evidence="1">
    <location>
        <begin position="24"/>
        <end position="47"/>
    </location>
</feature>
<dbReference type="Pfam" id="PF12704">
    <property type="entry name" value="MacB_PCD"/>
    <property type="match status" value="1"/>
</dbReference>
<comment type="caution">
    <text evidence="3">The sequence shown here is derived from an EMBL/GenBank/DDBJ whole genome shotgun (WGS) entry which is preliminary data.</text>
</comment>
<dbReference type="GO" id="GO:0022857">
    <property type="term" value="F:transmembrane transporter activity"/>
    <property type="evidence" value="ECO:0007669"/>
    <property type="project" value="TreeGrafter"/>
</dbReference>
<sequence length="216" mass="23411">MFQQITQAAISSLSSLWENKVRSIITMIGIVIGVSSVLIIMSIGAGAQSLILSQIESLGSNLISVSPGHAEEGDVFAGFSNFAVTTLKYDDVTYLRDNRDAPNLVDVAGYNRGFGVVKWRSESYDTSLNGTTASYLAVEGSEIEVGRFFTKEEEINLSRVAVLGSAVKQELFGESDTVGQRIKIGETSYEVIGVLKERGTIGLEDYDDQVLLPIRT</sequence>
<feature type="non-terminal residue" evidence="3">
    <location>
        <position position="216"/>
    </location>
</feature>
<dbReference type="AlphaFoldDB" id="X1GZX8"/>
<dbReference type="InterPro" id="IPR025857">
    <property type="entry name" value="MacB_PCD"/>
</dbReference>
<proteinExistence type="predicted"/>
<evidence type="ECO:0000313" key="3">
    <source>
        <dbReference type="EMBL" id="GAH62727.1"/>
    </source>
</evidence>
<keyword evidence="1" id="KW-0812">Transmembrane</keyword>
<name>X1GZX8_9ZZZZ</name>
<keyword evidence="1" id="KW-1133">Transmembrane helix</keyword>
<evidence type="ECO:0000256" key="1">
    <source>
        <dbReference type="SAM" id="Phobius"/>
    </source>
</evidence>
<feature type="domain" description="MacB-like periplasmic core" evidence="2">
    <location>
        <begin position="23"/>
        <end position="216"/>
    </location>
</feature>
<dbReference type="GO" id="GO:0005886">
    <property type="term" value="C:plasma membrane"/>
    <property type="evidence" value="ECO:0007669"/>
    <property type="project" value="TreeGrafter"/>
</dbReference>
<keyword evidence="1" id="KW-0472">Membrane</keyword>
<dbReference type="PANTHER" id="PTHR30572">
    <property type="entry name" value="MEMBRANE COMPONENT OF TRANSPORTER-RELATED"/>
    <property type="match status" value="1"/>
</dbReference>
<accession>X1GZX8</accession>
<protein>
    <recommendedName>
        <fullName evidence="2">MacB-like periplasmic core domain-containing protein</fullName>
    </recommendedName>
</protein>
<dbReference type="InterPro" id="IPR050250">
    <property type="entry name" value="Macrolide_Exporter_MacB"/>
</dbReference>
<gene>
    <name evidence="3" type="ORF">S03H2_48152</name>
</gene>